<feature type="region of interest" description="Disordered" evidence="1">
    <location>
        <begin position="1"/>
        <end position="59"/>
    </location>
</feature>
<evidence type="ECO:0000256" key="1">
    <source>
        <dbReference type="SAM" id="MobiDB-lite"/>
    </source>
</evidence>
<organism evidence="2 3">
    <name type="scientific">Rhizopus microsporus</name>
    <dbReference type="NCBI Taxonomy" id="58291"/>
    <lineage>
        <taxon>Eukaryota</taxon>
        <taxon>Fungi</taxon>
        <taxon>Fungi incertae sedis</taxon>
        <taxon>Mucoromycota</taxon>
        <taxon>Mucoromycotina</taxon>
        <taxon>Mucoromycetes</taxon>
        <taxon>Mucorales</taxon>
        <taxon>Mucorineae</taxon>
        <taxon>Rhizopodaceae</taxon>
        <taxon>Rhizopus</taxon>
    </lineage>
</organism>
<accession>A0A1X0SEM5</accession>
<gene>
    <name evidence="2" type="ORF">BCV71DRAFT_260014</name>
</gene>
<feature type="region of interest" description="Disordered" evidence="1">
    <location>
        <begin position="125"/>
        <end position="152"/>
    </location>
</feature>
<dbReference type="Proteomes" id="UP000242381">
    <property type="component" value="Unassembled WGS sequence"/>
</dbReference>
<evidence type="ECO:0000313" key="2">
    <source>
        <dbReference type="EMBL" id="ORE22709.1"/>
    </source>
</evidence>
<reference evidence="2 3" key="1">
    <citation type="journal article" date="2016" name="Proc. Natl. Acad. Sci. U.S.A.">
        <title>Lipid metabolic changes in an early divergent fungus govern the establishment of a mutualistic symbiosis with endobacteria.</title>
        <authorList>
            <person name="Lastovetsky O.A."/>
            <person name="Gaspar M.L."/>
            <person name="Mondo S.J."/>
            <person name="LaButti K.M."/>
            <person name="Sandor L."/>
            <person name="Grigoriev I.V."/>
            <person name="Henry S.A."/>
            <person name="Pawlowska T.E."/>
        </authorList>
    </citation>
    <scope>NUCLEOTIDE SEQUENCE [LARGE SCALE GENOMIC DNA]</scope>
    <source>
        <strain evidence="2 3">ATCC 11559</strain>
    </source>
</reference>
<sequence length="152" mass="17314">MQQEDTTLREQLESTLANTADPNRPRRTRHDELSQGPFLDNLYPDRSVQHPLGEGTKNKRQLPWGLFRKFMEDVHGSSIDNVRFNAARDHITIFRLPDLIRKVKDKHQIENAVNNVSEHIPEDVSEHTLGDTPEDTSGASTIFLNTKSTSSV</sequence>
<feature type="compositionally biased region" description="Polar residues" evidence="1">
    <location>
        <begin position="135"/>
        <end position="152"/>
    </location>
</feature>
<protein>
    <submittedName>
        <fullName evidence="2">Uncharacterized protein</fullName>
    </submittedName>
</protein>
<name>A0A1X0SEM5_RHIZD</name>
<dbReference type="AlphaFoldDB" id="A0A1X0SEM5"/>
<dbReference type="VEuPathDB" id="FungiDB:BCV72DRAFT_337767"/>
<dbReference type="EMBL" id="KV921264">
    <property type="protein sequence ID" value="ORE22709.1"/>
    <property type="molecule type" value="Genomic_DNA"/>
</dbReference>
<evidence type="ECO:0000313" key="3">
    <source>
        <dbReference type="Proteomes" id="UP000242381"/>
    </source>
</evidence>
<proteinExistence type="predicted"/>
<feature type="compositionally biased region" description="Basic and acidic residues" evidence="1">
    <location>
        <begin position="1"/>
        <end position="12"/>
    </location>
</feature>